<dbReference type="GO" id="GO:0006508">
    <property type="term" value="P:proteolysis"/>
    <property type="evidence" value="ECO:0007669"/>
    <property type="project" value="UniProtKB-KW"/>
</dbReference>
<accession>Q4T003</accession>
<evidence type="ECO:0000256" key="2">
    <source>
        <dbReference type="ARBA" id="ARBA00022729"/>
    </source>
</evidence>
<feature type="signal peptide" evidence="8">
    <location>
        <begin position="1"/>
        <end position="16"/>
    </location>
</feature>
<dbReference type="SUPFAM" id="SSF50494">
    <property type="entry name" value="Trypsin-like serine proteases"/>
    <property type="match status" value="1"/>
</dbReference>
<evidence type="ECO:0000256" key="1">
    <source>
        <dbReference type="ARBA" id="ARBA00022670"/>
    </source>
</evidence>
<evidence type="ECO:0000256" key="3">
    <source>
        <dbReference type="ARBA" id="ARBA00022801"/>
    </source>
</evidence>
<keyword evidence="3" id="KW-0378">Hydrolase</keyword>
<protein>
    <submittedName>
        <fullName evidence="10">(spotted green pufferfish) hypothetical protein</fullName>
    </submittedName>
</protein>
<dbReference type="Gene3D" id="2.40.10.10">
    <property type="entry name" value="Trypsin-like serine proteases"/>
    <property type="match status" value="1"/>
</dbReference>
<dbReference type="CDD" id="cd00190">
    <property type="entry name" value="Tryp_SPc"/>
    <property type="match status" value="1"/>
</dbReference>
<keyword evidence="5" id="KW-1015">Disulfide bond</keyword>
<evidence type="ECO:0000313" key="10">
    <source>
        <dbReference type="EMBL" id="CAF93779.1"/>
    </source>
</evidence>
<evidence type="ECO:0000256" key="8">
    <source>
        <dbReference type="SAM" id="SignalP"/>
    </source>
</evidence>
<keyword evidence="6" id="KW-0325">Glycoprotein</keyword>
<comment type="caution">
    <text evidence="10">The sequence shown here is derived from an EMBL/GenBank/DDBJ whole genome shotgun (WGS) entry which is preliminary data.</text>
</comment>
<keyword evidence="4" id="KW-0720">Serine protease</keyword>
<dbReference type="PROSITE" id="PS50240">
    <property type="entry name" value="TRYPSIN_DOM"/>
    <property type="match status" value="1"/>
</dbReference>
<evidence type="ECO:0000256" key="5">
    <source>
        <dbReference type="ARBA" id="ARBA00023157"/>
    </source>
</evidence>
<dbReference type="OrthoDB" id="546450at2759"/>
<dbReference type="PANTHER" id="PTHR24253:SF144">
    <property type="entry name" value="CHYMOTRYPSIN-LIKE PROTEASE CTRL-1-RELATED"/>
    <property type="match status" value="1"/>
</dbReference>
<feature type="chain" id="PRO_5004244125" evidence="8">
    <location>
        <begin position="17"/>
        <end position="307"/>
    </location>
</feature>
<evidence type="ECO:0000256" key="7">
    <source>
        <dbReference type="SAM" id="MobiDB-lite"/>
    </source>
</evidence>
<dbReference type="SMART" id="SM00020">
    <property type="entry name" value="Tryp_SPc"/>
    <property type="match status" value="1"/>
</dbReference>
<sequence>MRFSLVLVLVVALSEGADVQPSCGRVSGSVGGQDIPPGRWPWFAHLYYQQNLLCSGSLISDQWVLTEANCFQGANISAFTVVLGRTNQTGSDPNEVSRGINQTVCHPLSNQETSDNNICLVQLSSPVELSDHISPVCLAAENSTFPNGTFSWITGNNLDDNKELSALQLQILGNTKCQDRFFITITDNMICTRYDPPMEQPCLITTGAPLLIRNNDLVWIQLGVSTTGQICRKNFSPPLFTRVSRYQEWIIQSVTGSSQPGFATFPSAGGGGVSASTSSPPGPITTPHRRTSYARHNSHHGTPEDHV</sequence>
<organism evidence="10">
    <name type="scientific">Tetraodon nigroviridis</name>
    <name type="common">Spotted green pufferfish</name>
    <name type="synonym">Chelonodon nigroviridis</name>
    <dbReference type="NCBI Taxonomy" id="99883"/>
    <lineage>
        <taxon>Eukaryota</taxon>
        <taxon>Metazoa</taxon>
        <taxon>Chordata</taxon>
        <taxon>Craniata</taxon>
        <taxon>Vertebrata</taxon>
        <taxon>Euteleostomi</taxon>
        <taxon>Actinopterygii</taxon>
        <taxon>Neopterygii</taxon>
        <taxon>Teleostei</taxon>
        <taxon>Neoteleostei</taxon>
        <taxon>Acanthomorphata</taxon>
        <taxon>Eupercaria</taxon>
        <taxon>Tetraodontiformes</taxon>
        <taxon>Tetradontoidea</taxon>
        <taxon>Tetraodontidae</taxon>
        <taxon>Tetraodon</taxon>
    </lineage>
</organism>
<keyword evidence="1" id="KW-0645">Protease</keyword>
<reference evidence="10" key="1">
    <citation type="journal article" date="2004" name="Nature">
        <title>Genome duplication in the teleost fish Tetraodon nigroviridis reveals the early vertebrate proto-karyotype.</title>
        <authorList>
            <person name="Jaillon O."/>
            <person name="Aury J.-M."/>
            <person name="Brunet F."/>
            <person name="Petit J.-L."/>
            <person name="Stange-Thomann N."/>
            <person name="Mauceli E."/>
            <person name="Bouneau L."/>
            <person name="Fischer C."/>
            <person name="Ozouf-Costaz C."/>
            <person name="Bernot A."/>
            <person name="Nicaud S."/>
            <person name="Jaffe D."/>
            <person name="Fisher S."/>
            <person name="Lutfalla G."/>
            <person name="Dossat C."/>
            <person name="Segurens B."/>
            <person name="Dasilva C."/>
            <person name="Salanoubat M."/>
            <person name="Levy M."/>
            <person name="Boudet N."/>
            <person name="Castellano S."/>
            <person name="Anthouard V."/>
            <person name="Jubin C."/>
            <person name="Castelli V."/>
            <person name="Katinka M."/>
            <person name="Vacherie B."/>
            <person name="Biemont C."/>
            <person name="Skalli Z."/>
            <person name="Cattolico L."/>
            <person name="Poulain J."/>
            <person name="De Berardinis V."/>
            <person name="Cruaud C."/>
            <person name="Duprat S."/>
            <person name="Brottier P."/>
            <person name="Coutanceau J.-P."/>
            <person name="Gouzy J."/>
            <person name="Parra G."/>
            <person name="Lardier G."/>
            <person name="Chapple C."/>
            <person name="McKernan K.J."/>
            <person name="McEwan P."/>
            <person name="Bosak S."/>
            <person name="Kellis M."/>
            <person name="Volff J.-N."/>
            <person name="Guigo R."/>
            <person name="Zody M.C."/>
            <person name="Mesirov J."/>
            <person name="Lindblad-Toh K."/>
            <person name="Birren B."/>
            <person name="Nusbaum C."/>
            <person name="Kahn D."/>
            <person name="Robinson-Rechavi M."/>
            <person name="Laudet V."/>
            <person name="Schachter V."/>
            <person name="Quetier F."/>
            <person name="Saurin W."/>
            <person name="Scarpelli C."/>
            <person name="Wincker P."/>
            <person name="Lander E.S."/>
            <person name="Weissenbach J."/>
            <person name="Roest Crollius H."/>
        </authorList>
    </citation>
    <scope>NUCLEOTIDE SEQUENCE [LARGE SCALE GENOMIC DNA]</scope>
</reference>
<dbReference type="AlphaFoldDB" id="Q4T003"/>
<name>Q4T003_TETNG</name>
<dbReference type="InterPro" id="IPR043504">
    <property type="entry name" value="Peptidase_S1_PA_chymotrypsin"/>
</dbReference>
<proteinExistence type="predicted"/>
<feature type="domain" description="Peptidase S1" evidence="9">
    <location>
        <begin position="29"/>
        <end position="255"/>
    </location>
</feature>
<gene>
    <name evidence="10" type="ORF">GSTENG00009579001</name>
</gene>
<dbReference type="FunFam" id="2.40.10.10:FF:000024">
    <property type="entry name" value="Serine protease 53"/>
    <property type="match status" value="1"/>
</dbReference>
<keyword evidence="2 8" id="KW-0732">Signal</keyword>
<feature type="region of interest" description="Disordered" evidence="7">
    <location>
        <begin position="262"/>
        <end position="307"/>
    </location>
</feature>
<dbReference type="KEGG" id="tng:GSTEN00009579G001"/>
<dbReference type="Pfam" id="PF00089">
    <property type="entry name" value="Trypsin"/>
    <property type="match status" value="1"/>
</dbReference>
<reference evidence="10" key="2">
    <citation type="submission" date="2004-02" db="EMBL/GenBank/DDBJ databases">
        <authorList>
            <consortium name="Genoscope"/>
            <consortium name="Whitehead Institute Centre for Genome Research"/>
        </authorList>
    </citation>
    <scope>NUCLEOTIDE SEQUENCE</scope>
</reference>
<feature type="compositionally biased region" description="Basic residues" evidence="7">
    <location>
        <begin position="287"/>
        <end position="299"/>
    </location>
</feature>
<dbReference type="InterPro" id="IPR001254">
    <property type="entry name" value="Trypsin_dom"/>
</dbReference>
<dbReference type="InterPro" id="IPR009003">
    <property type="entry name" value="Peptidase_S1_PA"/>
</dbReference>
<evidence type="ECO:0000256" key="6">
    <source>
        <dbReference type="ARBA" id="ARBA00023180"/>
    </source>
</evidence>
<dbReference type="PANTHER" id="PTHR24253">
    <property type="entry name" value="TRANSMEMBRANE PROTEASE SERINE"/>
    <property type="match status" value="1"/>
</dbReference>
<dbReference type="EMBL" id="CAAE01011415">
    <property type="protein sequence ID" value="CAF93779.1"/>
    <property type="molecule type" value="Genomic_DNA"/>
</dbReference>
<evidence type="ECO:0000256" key="4">
    <source>
        <dbReference type="ARBA" id="ARBA00022825"/>
    </source>
</evidence>
<dbReference type="InterPro" id="IPR001314">
    <property type="entry name" value="Peptidase_S1A"/>
</dbReference>
<evidence type="ECO:0000259" key="9">
    <source>
        <dbReference type="PROSITE" id="PS50240"/>
    </source>
</evidence>
<dbReference type="GO" id="GO:0004252">
    <property type="term" value="F:serine-type endopeptidase activity"/>
    <property type="evidence" value="ECO:0007669"/>
    <property type="project" value="InterPro"/>
</dbReference>
<dbReference type="PRINTS" id="PR00722">
    <property type="entry name" value="CHYMOTRYPSIN"/>
</dbReference>